<dbReference type="Proteomes" id="UP000245412">
    <property type="component" value="Unassembled WGS sequence"/>
</dbReference>
<evidence type="ECO:0000313" key="1">
    <source>
        <dbReference type="EMBL" id="PWJ75711.1"/>
    </source>
</evidence>
<sequence>MLLFDNIEYEHFFNPLCCKNRKIYYECILQLIEKSKSVPLLYEKDARDTLILYFRNCKYVVADEDNSGDADENISSKKSETENASALLRYFRYCGWVSEKEIGRNGDNIATVSPYCRKMIDAIERIFNRDNNRGALTNHIFMIYDILHSAFIVDHGRTLRPYSSILVPVTDSVSDLKNELLILKDSIRSIMRMVIKMTETNQLGQFIIKDEMMESFFNDYFFIKKGGLIPGYIEEIEKMLRKIIKTEVYENMIKEYQSFNNVDEIKARETVDGQLAEVRSFISYDYIKEMDFIDKKINNYYSLYSTRILMVLSNSVNMQTYLNDLLMAIKDFDADEKKEILDDVSKFFSLQSYKYVGRKSIERRKKRKPNTKSGALVISSLSDEDRARLTRELLYEYPDRYGVKQAAGYFNKLFIDKESIIPGETMIRTRDDAMMVAASIIYSGSSEFPYEVEFLDGIIETEAAVISKIRIKRKS</sequence>
<dbReference type="EMBL" id="QGGY01000006">
    <property type="protein sequence ID" value="PWJ75711.1"/>
    <property type="molecule type" value="Genomic_DNA"/>
</dbReference>
<organism evidence="1 2">
    <name type="scientific">Murimonas intestini</name>
    <dbReference type="NCBI Taxonomy" id="1337051"/>
    <lineage>
        <taxon>Bacteria</taxon>
        <taxon>Bacillati</taxon>
        <taxon>Bacillota</taxon>
        <taxon>Clostridia</taxon>
        <taxon>Lachnospirales</taxon>
        <taxon>Lachnospiraceae</taxon>
        <taxon>Murimonas</taxon>
    </lineage>
</organism>
<proteinExistence type="predicted"/>
<dbReference type="InterPro" id="IPR043773">
    <property type="entry name" value="JetA"/>
</dbReference>
<protein>
    <recommendedName>
        <fullName evidence="3">Chromosome segregation protein SMC</fullName>
    </recommendedName>
</protein>
<dbReference type="AlphaFoldDB" id="A0AB73T484"/>
<dbReference type="RefSeq" id="WP_109626631.1">
    <property type="nucleotide sequence ID" value="NZ_JANKBI010000004.1"/>
</dbReference>
<comment type="caution">
    <text evidence="1">The sequence shown here is derived from an EMBL/GenBank/DDBJ whole genome shotgun (WGS) entry which is preliminary data.</text>
</comment>
<name>A0AB73T484_9FIRM</name>
<evidence type="ECO:0000313" key="2">
    <source>
        <dbReference type="Proteomes" id="UP000245412"/>
    </source>
</evidence>
<keyword evidence="2" id="KW-1185">Reference proteome</keyword>
<evidence type="ECO:0008006" key="3">
    <source>
        <dbReference type="Google" id="ProtNLM"/>
    </source>
</evidence>
<reference evidence="1 2" key="1">
    <citation type="submission" date="2018-05" db="EMBL/GenBank/DDBJ databases">
        <authorList>
            <person name="Goeker M."/>
            <person name="Huntemann M."/>
            <person name="Clum A."/>
            <person name="Pillay M."/>
            <person name="Palaniappan K."/>
            <person name="Varghese N."/>
            <person name="Mikhailova N."/>
            <person name="Stamatis D."/>
            <person name="Reddy T."/>
            <person name="Daum C."/>
            <person name="Shapiro N."/>
            <person name="Ivanova N."/>
            <person name="Kyrpides N."/>
            <person name="Woyke T."/>
        </authorList>
    </citation>
    <scope>NUCLEOTIDE SEQUENCE [LARGE SCALE GENOMIC DNA]</scope>
    <source>
        <strain evidence="1 2">DSM 26524</strain>
    </source>
</reference>
<accession>A0AB73T484</accession>
<dbReference type="Pfam" id="PF18982">
    <property type="entry name" value="JetA"/>
    <property type="match status" value="1"/>
</dbReference>
<gene>
    <name evidence="1" type="ORF">C7383_106281</name>
</gene>